<dbReference type="InterPro" id="IPR001296">
    <property type="entry name" value="Glyco_trans_1"/>
</dbReference>
<evidence type="ECO:0000313" key="4">
    <source>
        <dbReference type="EMBL" id="MCU6716092.1"/>
    </source>
</evidence>
<comment type="caution">
    <text evidence="4">The sequence shown here is derived from an EMBL/GenBank/DDBJ whole genome shotgun (WGS) entry which is preliminary data.</text>
</comment>
<dbReference type="SUPFAM" id="SSF53756">
    <property type="entry name" value="UDP-Glycosyltransferase/glycogen phosphorylase"/>
    <property type="match status" value="1"/>
</dbReference>
<gene>
    <name evidence="4" type="ORF">OCV43_02220</name>
</gene>
<dbReference type="PANTHER" id="PTHR12526">
    <property type="entry name" value="GLYCOSYLTRANSFERASE"/>
    <property type="match status" value="1"/>
</dbReference>
<evidence type="ECO:0000259" key="3">
    <source>
        <dbReference type="Pfam" id="PF00534"/>
    </source>
</evidence>
<evidence type="ECO:0000256" key="1">
    <source>
        <dbReference type="ARBA" id="ARBA00022676"/>
    </source>
</evidence>
<dbReference type="EC" id="2.4.-.-" evidence="4"/>
<name>A0ABT2SAL4_9FIRM</name>
<dbReference type="Gene3D" id="3.40.50.2000">
    <property type="entry name" value="Glycogen Phosphorylase B"/>
    <property type="match status" value="2"/>
</dbReference>
<reference evidence="4 5" key="1">
    <citation type="journal article" date="2021" name="ISME Commun">
        <title>Automated analysis of genomic sequences facilitates high-throughput and comprehensive description of bacteria.</title>
        <authorList>
            <person name="Hitch T.C.A."/>
        </authorList>
    </citation>
    <scope>NUCLEOTIDE SEQUENCE [LARGE SCALE GENOMIC DNA]</scope>
    <source>
        <strain evidence="4 5">Sanger_19</strain>
    </source>
</reference>
<dbReference type="GO" id="GO:0016757">
    <property type="term" value="F:glycosyltransferase activity"/>
    <property type="evidence" value="ECO:0007669"/>
    <property type="project" value="UniProtKB-KW"/>
</dbReference>
<feature type="domain" description="Glycosyl transferase family 1" evidence="3">
    <location>
        <begin position="184"/>
        <end position="346"/>
    </location>
</feature>
<sequence>MKIVMVGPVYPYKGGIAHYMGMMCKTFAKKHEVIALSYKMQYPKFMYKKEQKDYESDTFKVDGTNYCINTANPFNWVHVAKKINKLSPDLVVFQWWHPYFAPCYQIICSLLKTKEILFVCHNVFPHERFPMDRLLTQATLKKGKYYIVHSKLDEVDLLSVKKDARYKKAVIPTYNVFNKSQLEKDDARKILNVAQNEFVLLFFGLIREYKGLKYLLKALSIIKNKIPNVKLYIVGDFGGEKDHYLKIIKDLNIENYILIEDAYVSDDDVEKYFTATDMVILPYESATQSGIVQIAYEFLKPVVVTNVGGLPEVVADGKTGYVVPPFNAEELGQAIVKFYKCNDKRHFEKEIENEAYKFSWDRMNEILDEIVEGGN</sequence>
<proteinExistence type="predicted"/>
<evidence type="ECO:0000256" key="2">
    <source>
        <dbReference type="ARBA" id="ARBA00022679"/>
    </source>
</evidence>
<protein>
    <submittedName>
        <fullName evidence="4">Glycosyltransferase</fullName>
        <ecNumber evidence="4">2.4.-.-</ecNumber>
    </submittedName>
</protein>
<keyword evidence="2 4" id="KW-0808">Transferase</keyword>
<dbReference type="Proteomes" id="UP001209666">
    <property type="component" value="Unassembled WGS sequence"/>
</dbReference>
<keyword evidence="5" id="KW-1185">Reference proteome</keyword>
<accession>A0ABT2SAL4</accession>
<organism evidence="4 5">
    <name type="scientific">Roseburia amylophila</name>
    <dbReference type="NCBI Taxonomy" id="2981794"/>
    <lineage>
        <taxon>Bacteria</taxon>
        <taxon>Bacillati</taxon>
        <taxon>Bacillota</taxon>
        <taxon>Clostridia</taxon>
        <taxon>Lachnospirales</taxon>
        <taxon>Lachnospiraceae</taxon>
        <taxon>Roseburia</taxon>
    </lineage>
</organism>
<dbReference type="PANTHER" id="PTHR12526:SF510">
    <property type="entry name" value="D-INOSITOL 3-PHOSPHATE GLYCOSYLTRANSFERASE"/>
    <property type="match status" value="1"/>
</dbReference>
<dbReference type="EMBL" id="JAOQKI010000002">
    <property type="protein sequence ID" value="MCU6716092.1"/>
    <property type="molecule type" value="Genomic_DNA"/>
</dbReference>
<keyword evidence="1 4" id="KW-0328">Glycosyltransferase</keyword>
<dbReference type="Pfam" id="PF00534">
    <property type="entry name" value="Glycos_transf_1"/>
    <property type="match status" value="1"/>
</dbReference>
<dbReference type="RefSeq" id="WP_262623308.1">
    <property type="nucleotide sequence ID" value="NZ_JAOQKI010000002.1"/>
</dbReference>
<evidence type="ECO:0000313" key="5">
    <source>
        <dbReference type="Proteomes" id="UP001209666"/>
    </source>
</evidence>